<evidence type="ECO:0000256" key="7">
    <source>
        <dbReference type="ARBA" id="ARBA00023002"/>
    </source>
</evidence>
<name>A0ABN1DLH2_SACER</name>
<evidence type="ECO:0000256" key="5">
    <source>
        <dbReference type="ARBA" id="ARBA00022643"/>
    </source>
</evidence>
<comment type="caution">
    <text evidence="12">The sequence shown here is derived from an EMBL/GenBank/DDBJ whole genome shotgun (WGS) entry which is preliminary data.</text>
</comment>
<evidence type="ECO:0000256" key="2">
    <source>
        <dbReference type="ARBA" id="ARBA00001966"/>
    </source>
</evidence>
<evidence type="ECO:0000256" key="4">
    <source>
        <dbReference type="ARBA" id="ARBA00022630"/>
    </source>
</evidence>
<keyword evidence="5" id="KW-0288">FMN</keyword>
<dbReference type="EMBL" id="BAAAGS010000041">
    <property type="protein sequence ID" value="GAA0546032.1"/>
    <property type="molecule type" value="Genomic_DNA"/>
</dbReference>
<proteinExistence type="inferred from homology"/>
<dbReference type="Proteomes" id="UP001500729">
    <property type="component" value="Unassembled WGS sequence"/>
</dbReference>
<dbReference type="SUPFAM" id="SSF51395">
    <property type="entry name" value="FMN-linked oxidoreductases"/>
    <property type="match status" value="1"/>
</dbReference>
<evidence type="ECO:0000313" key="12">
    <source>
        <dbReference type="EMBL" id="GAA0546032.1"/>
    </source>
</evidence>
<dbReference type="Gene3D" id="3.20.20.70">
    <property type="entry name" value="Aldolase class I"/>
    <property type="match status" value="1"/>
</dbReference>
<dbReference type="PANTHER" id="PTHR42917:SF2">
    <property type="entry name" value="2,4-DIENOYL-COA REDUCTASE [(2E)-ENOYL-COA-PRODUCING]"/>
    <property type="match status" value="1"/>
</dbReference>
<dbReference type="Pfam" id="PF00724">
    <property type="entry name" value="Oxidored_FMN"/>
    <property type="match status" value="1"/>
</dbReference>
<feature type="domain" description="FAD/NAD(P)-binding" evidence="11">
    <location>
        <begin position="388"/>
        <end position="613"/>
    </location>
</feature>
<dbReference type="SUPFAM" id="SSF51971">
    <property type="entry name" value="Nucleotide-binding domain"/>
    <property type="match status" value="1"/>
</dbReference>
<comment type="cofactor">
    <cofactor evidence="2">
        <name>[4Fe-4S] cluster</name>
        <dbReference type="ChEBI" id="CHEBI:49883"/>
    </cofactor>
</comment>
<dbReference type="PRINTS" id="PR00368">
    <property type="entry name" value="FADPNR"/>
</dbReference>
<dbReference type="Gene3D" id="3.50.50.60">
    <property type="entry name" value="FAD/NAD(P)-binding domain"/>
    <property type="match status" value="1"/>
</dbReference>
<protein>
    <submittedName>
        <fullName evidence="12">NADH:flavin oxidoreductase</fullName>
    </submittedName>
</protein>
<dbReference type="InterPro" id="IPR013785">
    <property type="entry name" value="Aldolase_TIM"/>
</dbReference>
<dbReference type="SUPFAM" id="SSF51905">
    <property type="entry name" value="FAD/NAD(P)-binding domain"/>
    <property type="match status" value="1"/>
</dbReference>
<evidence type="ECO:0000256" key="3">
    <source>
        <dbReference type="ARBA" id="ARBA00011048"/>
    </source>
</evidence>
<evidence type="ECO:0000256" key="6">
    <source>
        <dbReference type="ARBA" id="ARBA00022723"/>
    </source>
</evidence>
<dbReference type="PANTHER" id="PTHR42917">
    <property type="entry name" value="2,4-DIENOYL-COA REDUCTASE"/>
    <property type="match status" value="1"/>
</dbReference>
<dbReference type="InterPro" id="IPR023753">
    <property type="entry name" value="FAD/NAD-binding_dom"/>
</dbReference>
<keyword evidence="4" id="KW-0285">Flavoprotein</keyword>
<comment type="cofactor">
    <cofactor evidence="1">
        <name>FMN</name>
        <dbReference type="ChEBI" id="CHEBI:58210"/>
    </cofactor>
</comment>
<evidence type="ECO:0000256" key="8">
    <source>
        <dbReference type="ARBA" id="ARBA00023004"/>
    </source>
</evidence>
<evidence type="ECO:0000313" key="13">
    <source>
        <dbReference type="Proteomes" id="UP001500729"/>
    </source>
</evidence>
<accession>A0ABN1DLH2</accession>
<keyword evidence="9" id="KW-0411">Iron-sulfur</keyword>
<sequence length="658" mass="69449">MMSTSHESLLSPFTLAGRTLKNRIALTAHGDKLARDGRITERLIGHYERRAAGGAGLIVAGGSASVHPDAANPGMIALWNPENEPLLADLADRVTGHGAVLLCQASHRSIRESPMGRDPWLVAPSHGAAGGGYGAPDELGEFQIQDVLRAYAAAARRLHRCGFDGIEVTAFGSHLIEMFWSPVLNRRTDRYGGSPDNRLRFGREVLDAVASAVPDDFVVSFRMSGDALSTATGLSPADLLDIAGVMSGHPRIDLFSVSGGSGMTARGHAATVPTEAMSPACYNHLGRAFRQRVGQPVLVAGRVLDADLGERTISSGDADLVGMTRALIADPDLPARLAAGAADRVRPCIAINEGCRRVVVGHALACTVNPSVGEEGLDAFAAATAPRRIVVVGAGPAGLEAARIAATRGHAVTIHERTGRLGGQVRLASTVGNRPHLARHVDWLEGEMNRLGVETRLESELSPADVDRFVADGAEALVIATGSTAFVPPEAAGLDCPSVTEFELFDGTAELRAGARALVYDAEGHRRGADAALLLADRGLTVTLATPHESPLSHLEPPNRPELEQLLRASTVRILPDQQLAGAGDGRLLLRDAWTEEPIEPEAYQLVVFVGYRRPLGELHRHLSATAPELPVHVVGDAKAPRLLRNAISDGVRAGIAL</sequence>
<keyword evidence="7" id="KW-0560">Oxidoreductase</keyword>
<evidence type="ECO:0000256" key="9">
    <source>
        <dbReference type="ARBA" id="ARBA00023014"/>
    </source>
</evidence>
<evidence type="ECO:0000256" key="1">
    <source>
        <dbReference type="ARBA" id="ARBA00001917"/>
    </source>
</evidence>
<feature type="domain" description="NADH:flavin oxidoreductase/NADH oxidase N-terminal" evidence="10">
    <location>
        <begin position="9"/>
        <end position="342"/>
    </location>
</feature>
<dbReference type="InterPro" id="IPR051793">
    <property type="entry name" value="NADH:flavin_oxidoreductase"/>
</dbReference>
<dbReference type="Gene3D" id="3.40.50.720">
    <property type="entry name" value="NAD(P)-binding Rossmann-like Domain"/>
    <property type="match status" value="1"/>
</dbReference>
<dbReference type="Pfam" id="PF07992">
    <property type="entry name" value="Pyr_redox_2"/>
    <property type="match status" value="1"/>
</dbReference>
<reference evidence="12 13" key="1">
    <citation type="journal article" date="2019" name="Int. J. Syst. Evol. Microbiol.">
        <title>The Global Catalogue of Microorganisms (GCM) 10K type strain sequencing project: providing services to taxonomists for standard genome sequencing and annotation.</title>
        <authorList>
            <consortium name="The Broad Institute Genomics Platform"/>
            <consortium name="The Broad Institute Genome Sequencing Center for Infectious Disease"/>
            <person name="Wu L."/>
            <person name="Ma J."/>
        </authorList>
    </citation>
    <scope>NUCLEOTIDE SEQUENCE [LARGE SCALE GENOMIC DNA]</scope>
    <source>
        <strain evidence="12 13">JCM 10303</strain>
    </source>
</reference>
<dbReference type="InterPro" id="IPR036188">
    <property type="entry name" value="FAD/NAD-bd_sf"/>
</dbReference>
<evidence type="ECO:0000259" key="10">
    <source>
        <dbReference type="Pfam" id="PF00724"/>
    </source>
</evidence>
<organism evidence="12 13">
    <name type="scientific">Saccharopolyspora erythraea</name>
    <name type="common">Streptomyces erythraeus</name>
    <dbReference type="NCBI Taxonomy" id="1836"/>
    <lineage>
        <taxon>Bacteria</taxon>
        <taxon>Bacillati</taxon>
        <taxon>Actinomycetota</taxon>
        <taxon>Actinomycetes</taxon>
        <taxon>Pseudonocardiales</taxon>
        <taxon>Pseudonocardiaceae</taxon>
        <taxon>Saccharopolyspora</taxon>
    </lineage>
</organism>
<dbReference type="PRINTS" id="PR00469">
    <property type="entry name" value="PNDRDTASEII"/>
</dbReference>
<keyword evidence="8" id="KW-0408">Iron</keyword>
<evidence type="ECO:0000259" key="11">
    <source>
        <dbReference type="Pfam" id="PF07992"/>
    </source>
</evidence>
<gene>
    <name evidence="12" type="ORF">GCM10009533_51100</name>
</gene>
<dbReference type="InterPro" id="IPR001155">
    <property type="entry name" value="OxRdtase_FMN_N"/>
</dbReference>
<comment type="similarity">
    <text evidence="3">In the N-terminal section; belongs to the NADH:flavin oxidoreductase/NADH oxidase family.</text>
</comment>
<keyword evidence="6" id="KW-0479">Metal-binding</keyword>
<keyword evidence="13" id="KW-1185">Reference proteome</keyword>